<dbReference type="RefSeq" id="WP_072931517.1">
    <property type="nucleotide sequence ID" value="NZ_BMFL01000005.1"/>
</dbReference>
<keyword evidence="5" id="KW-1185">Reference proteome</keyword>
<reference evidence="3" key="3">
    <citation type="submission" date="2016-11" db="EMBL/GenBank/DDBJ databases">
        <authorList>
            <person name="Jaros S."/>
            <person name="Januszkiewicz K."/>
            <person name="Wedrychowicz H."/>
        </authorList>
    </citation>
    <scope>NUCLEOTIDE SEQUENCE [LARGE SCALE GENOMIC DNA]</scope>
    <source>
        <strain evidence="3">DSM 27989</strain>
    </source>
</reference>
<dbReference type="EMBL" id="FRBH01000006">
    <property type="protein sequence ID" value="SHL10885.1"/>
    <property type="molecule type" value="Genomic_DNA"/>
</dbReference>
<dbReference type="PROSITE" id="PS51257">
    <property type="entry name" value="PROKAR_LIPOPROTEIN"/>
    <property type="match status" value="1"/>
</dbReference>
<organism evidence="3 4">
    <name type="scientific">Chishuiella changwenlii</name>
    <dbReference type="NCBI Taxonomy" id="1434701"/>
    <lineage>
        <taxon>Bacteria</taxon>
        <taxon>Pseudomonadati</taxon>
        <taxon>Bacteroidota</taxon>
        <taxon>Flavobacteriia</taxon>
        <taxon>Flavobacteriales</taxon>
        <taxon>Weeksellaceae</taxon>
        <taxon>Chishuiella</taxon>
    </lineage>
</organism>
<evidence type="ECO:0000313" key="5">
    <source>
        <dbReference type="Proteomes" id="UP000650994"/>
    </source>
</evidence>
<evidence type="ECO:0000313" key="2">
    <source>
        <dbReference type="EMBL" id="GGE94112.1"/>
    </source>
</evidence>
<reference evidence="2" key="1">
    <citation type="journal article" date="2014" name="Int. J. Syst. Evol. Microbiol.">
        <title>Complete genome of a new Firmicutes species belonging to the dominant human colonic microbiota ('Ruminococcus bicirculans') reveals two chromosomes and a selective capacity to utilize plant glucans.</title>
        <authorList>
            <consortium name="NISC Comparative Sequencing Program"/>
            <person name="Wegmann U."/>
            <person name="Louis P."/>
            <person name="Goesmann A."/>
            <person name="Henrissat B."/>
            <person name="Duncan S.H."/>
            <person name="Flint H.J."/>
        </authorList>
    </citation>
    <scope>NUCLEOTIDE SEQUENCE</scope>
    <source>
        <strain evidence="2">CGMCC 1.12707</strain>
    </source>
</reference>
<dbReference type="InterPro" id="IPR032315">
    <property type="entry name" value="DUF4846"/>
</dbReference>
<accession>A0A1M6XYJ4</accession>
<dbReference type="Pfam" id="PF16138">
    <property type="entry name" value="DUF4846"/>
    <property type="match status" value="1"/>
</dbReference>
<keyword evidence="2" id="KW-0449">Lipoprotein</keyword>
<sequence length="267" mass="31148">MKFSVFIFSIVLLFSCNSHIFKSSSNSEFADTNETKIIRCKELKIFTRYQTPVNYNRNKDLSSFAKWLNDISLKNSKIPVYTFDEIRKPNPNIYVGVLDLDQPKKNVQFNANAIIRLRLEYFYQNKKYNEMDKMANIETKPTPYTKFAKGDLSKATFDSYLIYYLENTTSNTIKQLLKPIQFENIEIGDVFFQTGNIRNHAVIIIDMAKDANGNKIFILAQGYYPSQDIQILVNPSNDNISPWYEAKTGILFTPEWRFSTSDVMRFK</sequence>
<gene>
    <name evidence="2" type="ORF">GCM10010984_09710</name>
    <name evidence="3" type="ORF">SAMN05443634_10610</name>
</gene>
<dbReference type="OrthoDB" id="5511471at2"/>
<dbReference type="EMBL" id="BMFL01000005">
    <property type="protein sequence ID" value="GGE94112.1"/>
    <property type="molecule type" value="Genomic_DNA"/>
</dbReference>
<dbReference type="Proteomes" id="UP000184120">
    <property type="component" value="Unassembled WGS sequence"/>
</dbReference>
<reference evidence="4" key="2">
    <citation type="submission" date="2016-11" db="EMBL/GenBank/DDBJ databases">
        <authorList>
            <person name="Varghese N."/>
            <person name="Submissions S."/>
        </authorList>
    </citation>
    <scope>NUCLEOTIDE SEQUENCE [LARGE SCALE GENOMIC DNA]</scope>
    <source>
        <strain evidence="4">DSM 27989</strain>
    </source>
</reference>
<feature type="signal peptide" evidence="1">
    <location>
        <begin position="1"/>
        <end position="20"/>
    </location>
</feature>
<dbReference type="STRING" id="1434701.SAMN05443634_10610"/>
<keyword evidence="1" id="KW-0732">Signal</keyword>
<evidence type="ECO:0000256" key="1">
    <source>
        <dbReference type="SAM" id="SignalP"/>
    </source>
</evidence>
<proteinExistence type="predicted"/>
<evidence type="ECO:0000313" key="3">
    <source>
        <dbReference type="EMBL" id="SHL10885.1"/>
    </source>
</evidence>
<dbReference type="AlphaFoldDB" id="A0A1M6XYJ4"/>
<name>A0A1M6XYJ4_9FLAO</name>
<reference evidence="5" key="4">
    <citation type="journal article" date="2019" name="Int. J. Syst. Evol. Microbiol.">
        <title>The Global Catalogue of Microorganisms (GCM) 10K type strain sequencing project: providing services to taxonomists for standard genome sequencing and annotation.</title>
        <authorList>
            <consortium name="The Broad Institute Genomics Platform"/>
            <consortium name="The Broad Institute Genome Sequencing Center for Infectious Disease"/>
            <person name="Wu L."/>
            <person name="Ma J."/>
        </authorList>
    </citation>
    <scope>NUCLEOTIDE SEQUENCE [LARGE SCALE GENOMIC DNA]</scope>
    <source>
        <strain evidence="5">CGMCC 1.12707</strain>
    </source>
</reference>
<dbReference type="Proteomes" id="UP000650994">
    <property type="component" value="Unassembled WGS sequence"/>
</dbReference>
<feature type="chain" id="PRO_5012884187" evidence="1">
    <location>
        <begin position="21"/>
        <end position="267"/>
    </location>
</feature>
<evidence type="ECO:0000313" key="4">
    <source>
        <dbReference type="Proteomes" id="UP000184120"/>
    </source>
</evidence>
<reference evidence="2" key="5">
    <citation type="submission" date="2024-05" db="EMBL/GenBank/DDBJ databases">
        <authorList>
            <person name="Sun Q."/>
            <person name="Zhou Y."/>
        </authorList>
    </citation>
    <scope>NUCLEOTIDE SEQUENCE</scope>
    <source>
        <strain evidence="2">CGMCC 1.12707</strain>
    </source>
</reference>
<protein>
    <submittedName>
        <fullName evidence="2">Lipoprotein</fullName>
    </submittedName>
</protein>